<keyword evidence="1" id="KW-1133">Transmembrane helix</keyword>
<dbReference type="KEGG" id="mku:I2456_13825"/>
<protein>
    <submittedName>
        <fullName evidence="3">Uncharacterized protein</fullName>
    </submittedName>
</protein>
<dbReference type="EMBL" id="CP065047">
    <property type="protein sequence ID" value="QPI40406.1"/>
    <property type="molecule type" value="Genomic_DNA"/>
</dbReference>
<accession>A0AAX1JIP9</accession>
<keyword evidence="4" id="KW-1185">Reference proteome</keyword>
<dbReference type="AlphaFoldDB" id="A0AAX1JIP9"/>
<dbReference type="RefSeq" id="WP_068023832.1">
    <property type="nucleotide sequence ID" value="NZ_BLKU01000003.1"/>
</dbReference>
<feature type="transmembrane region" description="Helical" evidence="1">
    <location>
        <begin position="6"/>
        <end position="24"/>
    </location>
</feature>
<reference evidence="2" key="2">
    <citation type="submission" date="2020-02" db="EMBL/GenBank/DDBJ databases">
        <authorList>
            <person name="Matsumoto Y."/>
            <person name="Kinjo T."/>
            <person name="Motooka D."/>
            <person name="Nabeya D."/>
            <person name="Jung N."/>
            <person name="Uechi K."/>
            <person name="Horii T."/>
            <person name="Iida T."/>
            <person name="Fujita J."/>
            <person name="Nakamura S."/>
        </authorList>
    </citation>
    <scope>NUCLEOTIDE SEQUENCE</scope>
    <source>
        <strain evidence="2">JCM 13573</strain>
    </source>
</reference>
<dbReference type="Proteomes" id="UP000663583">
    <property type="component" value="Chromosome"/>
</dbReference>
<gene>
    <name evidence="3" type="ORF">I2456_13825</name>
    <name evidence="2" type="ORF">MKUB_26480</name>
</gene>
<reference evidence="3" key="3">
    <citation type="submission" date="2020-11" db="EMBL/GenBank/DDBJ databases">
        <title>Intraspecies plasmid and genomic variation of Mycobacterium kubicae revealed by the complete genome sequences of two clinical isolates.</title>
        <authorList>
            <person name="Hendrix J.R."/>
            <person name="Epperson L.E."/>
            <person name="Honda J.R."/>
            <person name="Strong M."/>
        </authorList>
    </citation>
    <scope>NUCLEOTIDE SEQUENCE</scope>
    <source>
        <strain evidence="3">JCM 13573</strain>
    </source>
</reference>
<sequence>MLWLAITLLVVSVVSFALGLVLFTNGTGVAPHRRTSDDPSGVKRAADRVAWPDVFRRMPSSLAVLMSEKSARHERIAAAGSLCVMIAVIAAVIAVLALLAAFV</sequence>
<feature type="transmembrane region" description="Helical" evidence="1">
    <location>
        <begin position="76"/>
        <end position="102"/>
    </location>
</feature>
<evidence type="ECO:0000313" key="2">
    <source>
        <dbReference type="EMBL" id="GFG65158.1"/>
    </source>
</evidence>
<name>A0AAX1JIP9_9MYCO</name>
<dbReference type="Proteomes" id="UP000465306">
    <property type="component" value="Unassembled WGS sequence"/>
</dbReference>
<keyword evidence="1" id="KW-0472">Membrane</keyword>
<keyword evidence="1" id="KW-0812">Transmembrane</keyword>
<organism evidence="3 5">
    <name type="scientific">Mycobacterium kubicae</name>
    <dbReference type="NCBI Taxonomy" id="120959"/>
    <lineage>
        <taxon>Bacteria</taxon>
        <taxon>Bacillati</taxon>
        <taxon>Actinomycetota</taxon>
        <taxon>Actinomycetes</taxon>
        <taxon>Mycobacteriales</taxon>
        <taxon>Mycobacteriaceae</taxon>
        <taxon>Mycobacterium</taxon>
        <taxon>Mycobacterium simiae complex</taxon>
    </lineage>
</organism>
<evidence type="ECO:0000313" key="5">
    <source>
        <dbReference type="Proteomes" id="UP000663583"/>
    </source>
</evidence>
<reference evidence="2 4" key="1">
    <citation type="journal article" date="2019" name="Emerg. Microbes Infect.">
        <title>Comprehensive subspecies identification of 175 nontuberculous mycobacteria species based on 7547 genomic profiles.</title>
        <authorList>
            <person name="Matsumoto Y."/>
            <person name="Kinjo T."/>
            <person name="Motooka D."/>
            <person name="Nabeya D."/>
            <person name="Jung N."/>
            <person name="Uechi K."/>
            <person name="Horii T."/>
            <person name="Iida T."/>
            <person name="Fujita J."/>
            <person name="Nakamura S."/>
        </authorList>
    </citation>
    <scope>NUCLEOTIDE SEQUENCE [LARGE SCALE GENOMIC DNA]</scope>
    <source>
        <strain evidence="2 4">JCM 13573</strain>
    </source>
</reference>
<evidence type="ECO:0000313" key="4">
    <source>
        <dbReference type="Proteomes" id="UP000465306"/>
    </source>
</evidence>
<evidence type="ECO:0000313" key="3">
    <source>
        <dbReference type="EMBL" id="QPI40406.1"/>
    </source>
</evidence>
<dbReference type="EMBL" id="BLKU01000003">
    <property type="protein sequence ID" value="GFG65158.1"/>
    <property type="molecule type" value="Genomic_DNA"/>
</dbReference>
<proteinExistence type="predicted"/>
<evidence type="ECO:0000256" key="1">
    <source>
        <dbReference type="SAM" id="Phobius"/>
    </source>
</evidence>